<feature type="domain" description="Cyclic nucleotide-binding" evidence="1">
    <location>
        <begin position="112"/>
        <end position="205"/>
    </location>
</feature>
<organism evidence="2 3">
    <name type="scientific">Streptomyces paromomycinus</name>
    <name type="common">Streptomyces rimosus subsp. paromomycinus</name>
    <dbReference type="NCBI Taxonomy" id="92743"/>
    <lineage>
        <taxon>Bacteria</taxon>
        <taxon>Bacillati</taxon>
        <taxon>Actinomycetota</taxon>
        <taxon>Actinomycetes</taxon>
        <taxon>Kitasatosporales</taxon>
        <taxon>Streptomycetaceae</taxon>
        <taxon>Streptomyces</taxon>
    </lineage>
</organism>
<dbReference type="InterPro" id="IPR049817">
    <property type="entry name" value="Encap_f2b"/>
</dbReference>
<dbReference type="Proteomes" id="UP000286746">
    <property type="component" value="Unassembled WGS sequence"/>
</dbReference>
<sequence length="473" mass="51984">MTVETSPSAAAGAQDPEQEQLSLSTAAARNLATTTKTEPQMQGISSRWLLRKLPWVNVPGGAYRVNRRLSFTVGDGKVTFEKSGATVRVIPEELAELPLLRGFDDHTALGALADKFVQKEFEPGQIIVQQGRKADHVFLIVHGRVDKLRPAKYEGEAVVGRLSDGDSFGGNALARADGEWDFTVRAATAVTVLTLPHSAYKTIAGQHEALRSHVDKRSTDAQKPANKSGEAAIEFLSSHEGEPTLPTTFVDYELAPREYELSVAQTVLKVHSRIADLYNQPMNQTQQQLRLTVEALRERQEKELVNNREFGLLHNTDFDQRIPAPVGPPTPDDLDDLLSMRRGTRYFFAHPRAIAAFGKECNRRGLSLSSADVDGHHIPAWRGVPILPCGKIPISEHQTSSIIAMRTGENDQGVVGLYQTGLPDEIEPGLNVRFMGIDEKAIISYLVSTYYSAAVLVPDAIGILENVEVRPRD</sequence>
<dbReference type="InterPro" id="IPR050397">
    <property type="entry name" value="Env_Response_Regulators"/>
</dbReference>
<dbReference type="InterPro" id="IPR000595">
    <property type="entry name" value="cNMP-bd_dom"/>
</dbReference>
<evidence type="ECO:0000313" key="3">
    <source>
        <dbReference type="Proteomes" id="UP000286746"/>
    </source>
</evidence>
<dbReference type="GO" id="GO:0003700">
    <property type="term" value="F:DNA-binding transcription factor activity"/>
    <property type="evidence" value="ECO:0007669"/>
    <property type="project" value="TreeGrafter"/>
</dbReference>
<name>A0A401VV08_STREY</name>
<dbReference type="InterPro" id="IPR014710">
    <property type="entry name" value="RmlC-like_jellyroll"/>
</dbReference>
<accession>A0A401VV08</accession>
<dbReference type="SUPFAM" id="SSF51206">
    <property type="entry name" value="cAMP-binding domain-like"/>
    <property type="match status" value="1"/>
</dbReference>
<dbReference type="SMART" id="SM00100">
    <property type="entry name" value="cNMP"/>
    <property type="match status" value="1"/>
</dbReference>
<dbReference type="RefSeq" id="WP_125051515.1">
    <property type="nucleotide sequence ID" value="NZ_BHZD01000001.1"/>
</dbReference>
<dbReference type="PANTHER" id="PTHR24567:SF74">
    <property type="entry name" value="HTH-TYPE TRANSCRIPTIONAL REGULATOR ARCR"/>
    <property type="match status" value="1"/>
</dbReference>
<dbReference type="Gene3D" id="2.60.120.10">
    <property type="entry name" value="Jelly Rolls"/>
    <property type="match status" value="1"/>
</dbReference>
<protein>
    <submittedName>
        <fullName evidence="2">Nucleotide-binding protein</fullName>
    </submittedName>
</protein>
<evidence type="ECO:0000313" key="2">
    <source>
        <dbReference type="EMBL" id="GCD40910.1"/>
    </source>
</evidence>
<dbReference type="PROSITE" id="PS50042">
    <property type="entry name" value="CNMP_BINDING_3"/>
    <property type="match status" value="1"/>
</dbReference>
<reference evidence="2 3" key="1">
    <citation type="submission" date="2018-11" db="EMBL/GenBank/DDBJ databases">
        <title>Whole genome sequence of Streptomyces paromomycinus NBRC 15454(T).</title>
        <authorList>
            <person name="Komaki H."/>
            <person name="Tamura T."/>
        </authorList>
    </citation>
    <scope>NUCLEOTIDE SEQUENCE [LARGE SCALE GENOMIC DNA]</scope>
    <source>
        <strain evidence="2 3">NBRC 15454</strain>
    </source>
</reference>
<keyword evidence="3" id="KW-1185">Reference proteome</keyword>
<dbReference type="NCBIfam" id="NF041163">
    <property type="entry name" value="encap_f2b"/>
    <property type="match status" value="1"/>
</dbReference>
<dbReference type="Pfam" id="PF00027">
    <property type="entry name" value="cNMP_binding"/>
    <property type="match status" value="1"/>
</dbReference>
<evidence type="ECO:0000259" key="1">
    <source>
        <dbReference type="PROSITE" id="PS50042"/>
    </source>
</evidence>
<dbReference type="PANTHER" id="PTHR24567">
    <property type="entry name" value="CRP FAMILY TRANSCRIPTIONAL REGULATORY PROTEIN"/>
    <property type="match status" value="1"/>
</dbReference>
<dbReference type="AlphaFoldDB" id="A0A401VV08"/>
<dbReference type="EMBL" id="BHZD01000001">
    <property type="protein sequence ID" value="GCD40910.1"/>
    <property type="molecule type" value="Genomic_DNA"/>
</dbReference>
<dbReference type="InterPro" id="IPR018490">
    <property type="entry name" value="cNMP-bd_dom_sf"/>
</dbReference>
<dbReference type="InterPro" id="IPR045641">
    <property type="entry name" value="SrpI-like"/>
</dbReference>
<dbReference type="GO" id="GO:0005829">
    <property type="term" value="C:cytosol"/>
    <property type="evidence" value="ECO:0007669"/>
    <property type="project" value="TreeGrafter"/>
</dbReference>
<comment type="caution">
    <text evidence="2">The sequence shown here is derived from an EMBL/GenBank/DDBJ whole genome shotgun (WGS) entry which is preliminary data.</text>
</comment>
<dbReference type="CDD" id="cd00038">
    <property type="entry name" value="CAP_ED"/>
    <property type="match status" value="1"/>
</dbReference>
<proteinExistence type="predicted"/>
<dbReference type="Pfam" id="PF19307">
    <property type="entry name" value="SrpI-like"/>
    <property type="match status" value="1"/>
</dbReference>
<gene>
    <name evidence="2" type="ORF">GKJPGBOP_00563</name>
</gene>